<dbReference type="Gramene" id="HORVU.MOREX.r3.3HG0238120.1">
    <property type="protein sequence ID" value="HORVU.MOREX.r3.3HG0238120.1.CDS1"/>
    <property type="gene ID" value="HORVU.MOREX.r3.3HG0238120"/>
</dbReference>
<dbReference type="Gramene" id="HORVU.MOREX.r2.3HG0197680.1">
    <property type="protein sequence ID" value="HORVU.MOREX.r2.3HG0197680.1.CDS.1"/>
    <property type="gene ID" value="HORVU.MOREX.r2.3HG0197680"/>
</dbReference>
<keyword evidence="3" id="KW-1185">Reference proteome</keyword>
<evidence type="ECO:0000313" key="3">
    <source>
        <dbReference type="Proteomes" id="UP000011116"/>
    </source>
</evidence>
<dbReference type="PANTHER" id="PTHR33074:SF74">
    <property type="entry name" value="DUF1618 DOMAIN-CONTAINING PROTEIN"/>
    <property type="match status" value="1"/>
</dbReference>
<dbReference type="Pfam" id="PF07762">
    <property type="entry name" value="DUF1618"/>
    <property type="match status" value="1"/>
</dbReference>
<dbReference type="AlphaFoldDB" id="A0A8I7B4Y3"/>
<name>A0A8I7B4Y3_HORVV</name>
<accession>A0A8I7B4Y3</accession>
<organism evidence="2 3">
    <name type="scientific">Hordeum vulgare subsp. vulgare</name>
    <name type="common">Domesticated barley</name>
    <dbReference type="NCBI Taxonomy" id="112509"/>
    <lineage>
        <taxon>Eukaryota</taxon>
        <taxon>Viridiplantae</taxon>
        <taxon>Streptophyta</taxon>
        <taxon>Embryophyta</taxon>
        <taxon>Tracheophyta</taxon>
        <taxon>Spermatophyta</taxon>
        <taxon>Magnoliopsida</taxon>
        <taxon>Liliopsida</taxon>
        <taxon>Poales</taxon>
        <taxon>Poaceae</taxon>
        <taxon>BOP clade</taxon>
        <taxon>Pooideae</taxon>
        <taxon>Triticodae</taxon>
        <taxon>Triticeae</taxon>
        <taxon>Hordeinae</taxon>
        <taxon>Hordeum</taxon>
    </lineage>
</organism>
<protein>
    <recommendedName>
        <fullName evidence="1">DUF1618 domain-containing protein</fullName>
    </recommendedName>
</protein>
<evidence type="ECO:0000313" key="2">
    <source>
        <dbReference type="EnsemblPlants" id="HORVU.MOREX.r3.3HG0238120.1.CDS1"/>
    </source>
</evidence>
<sequence length="242" mass="26996">MGLKGTFFNPYTKKSMKTNTPSICDIDMVITIGGSSRGIIGWVDLSNGILLSDMLADSTPCRPLRYVALPKPTQPPNWLPLAIDIGCHFRDIVLVKKTGIIRFVDLQVHADPSIPCSETPCGWTVLTWTLEGLHDGLDLETLDDLHFQPEHELHSHDISGYNLPQSFFVSNPILSSSTDDVLYLRTNASSATNRDSRVIAVDIKHEMLLDVKEFDMQRPNNYMRTCISSHLMPHGTVPSPPR</sequence>
<feature type="domain" description="DUF1618" evidence="1">
    <location>
        <begin position="42"/>
        <end position="183"/>
    </location>
</feature>
<dbReference type="PANTHER" id="PTHR33074">
    <property type="entry name" value="EXPRESSED PROTEIN-RELATED"/>
    <property type="match status" value="1"/>
</dbReference>
<proteinExistence type="predicted"/>
<reference evidence="3" key="1">
    <citation type="journal article" date="2012" name="Nature">
        <title>A physical, genetic and functional sequence assembly of the barley genome.</title>
        <authorList>
            <consortium name="The International Barley Genome Sequencing Consortium"/>
            <person name="Mayer K.F."/>
            <person name="Waugh R."/>
            <person name="Brown J.W."/>
            <person name="Schulman A."/>
            <person name="Langridge P."/>
            <person name="Platzer M."/>
            <person name="Fincher G.B."/>
            <person name="Muehlbauer G.J."/>
            <person name="Sato K."/>
            <person name="Close T.J."/>
            <person name="Wise R.P."/>
            <person name="Stein N."/>
        </authorList>
    </citation>
    <scope>NUCLEOTIDE SEQUENCE [LARGE SCALE GENOMIC DNA]</scope>
    <source>
        <strain evidence="3">cv. Morex</strain>
    </source>
</reference>
<dbReference type="InterPro" id="IPR011676">
    <property type="entry name" value="DUF1618"/>
</dbReference>
<evidence type="ECO:0000259" key="1">
    <source>
        <dbReference type="Pfam" id="PF07762"/>
    </source>
</evidence>
<reference evidence="2" key="3">
    <citation type="submission" date="2022-01" db="UniProtKB">
        <authorList>
            <consortium name="EnsemblPlants"/>
        </authorList>
    </citation>
    <scope>IDENTIFICATION</scope>
    <source>
        <strain evidence="2">subsp. vulgare</strain>
    </source>
</reference>
<reference evidence="2" key="2">
    <citation type="submission" date="2020-10" db="EMBL/GenBank/DDBJ databases">
        <authorList>
            <person name="Scholz U."/>
            <person name="Mascher M."/>
            <person name="Fiebig A."/>
        </authorList>
    </citation>
    <scope>NUCLEOTIDE SEQUENCE [LARGE SCALE GENOMIC DNA]</scope>
    <source>
        <strain evidence="2">cv. Morex</strain>
    </source>
</reference>
<dbReference type="EnsemblPlants" id="HORVU.MOREX.r3.3HG0238120.1">
    <property type="protein sequence ID" value="HORVU.MOREX.r3.3HG0238120.1.CDS1"/>
    <property type="gene ID" value="HORVU.MOREX.r3.3HG0238120"/>
</dbReference>
<dbReference type="Proteomes" id="UP000011116">
    <property type="component" value="Chromosome 3H"/>
</dbReference>